<dbReference type="GO" id="GO:0005737">
    <property type="term" value="C:cytoplasm"/>
    <property type="evidence" value="ECO:0007669"/>
    <property type="project" value="TreeGrafter"/>
</dbReference>
<evidence type="ECO:0000256" key="4">
    <source>
        <dbReference type="ARBA" id="ARBA00023267"/>
    </source>
</evidence>
<evidence type="ECO:0000256" key="6">
    <source>
        <dbReference type="ARBA" id="ARBA00047846"/>
    </source>
</evidence>
<dbReference type="InterPro" id="IPR004408">
    <property type="entry name" value="Biotin_CoA_COase_ligase"/>
</dbReference>
<dbReference type="InterPro" id="IPR045864">
    <property type="entry name" value="aa-tRNA-synth_II/BPL/LPL"/>
</dbReference>
<dbReference type="GO" id="GO:0004077">
    <property type="term" value="F:biotin--[biotin carboxyl-carrier protein] ligase activity"/>
    <property type="evidence" value="ECO:0007669"/>
    <property type="project" value="UniProtKB-EC"/>
</dbReference>
<dbReference type="SUPFAM" id="SSF50037">
    <property type="entry name" value="C-terminal domain of transcriptional repressors"/>
    <property type="match status" value="1"/>
</dbReference>
<keyword evidence="4" id="KW-0092">Biotin</keyword>
<evidence type="ECO:0000256" key="2">
    <source>
        <dbReference type="ARBA" id="ARBA00022741"/>
    </source>
</evidence>
<dbReference type="Pfam" id="PF02237">
    <property type="entry name" value="BPL_C"/>
    <property type="match status" value="1"/>
</dbReference>
<keyword evidence="9" id="KW-1185">Reference proteome</keyword>
<keyword evidence="3" id="KW-0067">ATP-binding</keyword>
<dbReference type="RefSeq" id="WP_109062665.1">
    <property type="nucleotide sequence ID" value="NZ_QETA01000006.1"/>
</dbReference>
<dbReference type="NCBIfam" id="TIGR00121">
    <property type="entry name" value="birA_ligase"/>
    <property type="match status" value="1"/>
</dbReference>
<evidence type="ECO:0000259" key="7">
    <source>
        <dbReference type="PROSITE" id="PS51733"/>
    </source>
</evidence>
<dbReference type="InterPro" id="IPR008988">
    <property type="entry name" value="Transcriptional_repressor_C"/>
</dbReference>
<evidence type="ECO:0000256" key="3">
    <source>
        <dbReference type="ARBA" id="ARBA00022840"/>
    </source>
</evidence>
<dbReference type="CDD" id="cd16442">
    <property type="entry name" value="BPL"/>
    <property type="match status" value="1"/>
</dbReference>
<keyword evidence="1 8" id="KW-0436">Ligase</keyword>
<comment type="catalytic activity">
    <reaction evidence="6">
        <text>biotin + L-lysyl-[protein] + ATP = N(6)-biotinyl-L-lysyl-[protein] + AMP + diphosphate + H(+)</text>
        <dbReference type="Rhea" id="RHEA:11756"/>
        <dbReference type="Rhea" id="RHEA-COMP:9752"/>
        <dbReference type="Rhea" id="RHEA-COMP:10505"/>
        <dbReference type="ChEBI" id="CHEBI:15378"/>
        <dbReference type="ChEBI" id="CHEBI:29969"/>
        <dbReference type="ChEBI" id="CHEBI:30616"/>
        <dbReference type="ChEBI" id="CHEBI:33019"/>
        <dbReference type="ChEBI" id="CHEBI:57586"/>
        <dbReference type="ChEBI" id="CHEBI:83144"/>
        <dbReference type="ChEBI" id="CHEBI:456215"/>
        <dbReference type="EC" id="6.3.4.15"/>
    </reaction>
</comment>
<dbReference type="EC" id="6.3.4.15" evidence="5"/>
<dbReference type="PANTHER" id="PTHR12835:SF5">
    <property type="entry name" value="BIOTIN--PROTEIN LIGASE"/>
    <property type="match status" value="1"/>
</dbReference>
<dbReference type="PANTHER" id="PTHR12835">
    <property type="entry name" value="BIOTIN PROTEIN LIGASE"/>
    <property type="match status" value="1"/>
</dbReference>
<dbReference type="AlphaFoldDB" id="A0A2V1JZ08"/>
<dbReference type="PROSITE" id="PS51733">
    <property type="entry name" value="BPL_LPL_CATALYTIC"/>
    <property type="match status" value="1"/>
</dbReference>
<dbReference type="InterPro" id="IPR004143">
    <property type="entry name" value="BPL_LPL_catalytic"/>
</dbReference>
<evidence type="ECO:0000256" key="5">
    <source>
        <dbReference type="ARBA" id="ARBA00024227"/>
    </source>
</evidence>
<comment type="caution">
    <text evidence="8">The sequence shown here is derived from an EMBL/GenBank/DDBJ whole genome shotgun (WGS) entry which is preliminary data.</text>
</comment>
<dbReference type="Pfam" id="PF03099">
    <property type="entry name" value="BPL_LplA_LipB"/>
    <property type="match status" value="1"/>
</dbReference>
<evidence type="ECO:0000256" key="1">
    <source>
        <dbReference type="ARBA" id="ARBA00022598"/>
    </source>
</evidence>
<sequence>MHVPEASVLLPDPAQQQAGLAALLPGFGHLDWLAQTGSTNADLLLRGRQGHAGNLPWLLGTHLQQAGRGRAGRPWRNRAGAALMFSCGFEVQAPAARLPFLSFLAGMIACETLRRIAPAPARHDIILKWPNDVQFGQAKLAGILVESMRMGTGFLVVMGIGINLADAAETSLHLGREVADWSQILSTAPTPAPQDACMIVASLAQAWQQAVAEFEHGTLGDVDARFAAIDALRGRAINVIDREHVLLSGTAAGIDHQGCLQVETEDGRIHPVSIGEISVRTHS</sequence>
<feature type="domain" description="BPL/LPL catalytic" evidence="7">
    <location>
        <begin position="25"/>
        <end position="215"/>
    </location>
</feature>
<dbReference type="GO" id="GO:0005524">
    <property type="term" value="F:ATP binding"/>
    <property type="evidence" value="ECO:0007669"/>
    <property type="project" value="UniProtKB-KW"/>
</dbReference>
<evidence type="ECO:0000313" key="9">
    <source>
        <dbReference type="Proteomes" id="UP000245212"/>
    </source>
</evidence>
<organism evidence="8 9">
    <name type="scientific">Corticimicrobacter populi</name>
    <dbReference type="NCBI Taxonomy" id="2175229"/>
    <lineage>
        <taxon>Bacteria</taxon>
        <taxon>Pseudomonadati</taxon>
        <taxon>Pseudomonadota</taxon>
        <taxon>Betaproteobacteria</taxon>
        <taxon>Burkholderiales</taxon>
        <taxon>Alcaligenaceae</taxon>
        <taxon>Corticimicrobacter</taxon>
    </lineage>
</organism>
<reference evidence="9" key="1">
    <citation type="submission" date="2018-05" db="EMBL/GenBank/DDBJ databases">
        <authorList>
            <person name="Li Y."/>
        </authorList>
    </citation>
    <scope>NUCLEOTIDE SEQUENCE [LARGE SCALE GENOMIC DNA]</scope>
    <source>
        <strain evidence="9">3d-2-2</strain>
    </source>
</reference>
<dbReference type="EMBL" id="QETA01000006">
    <property type="protein sequence ID" value="PWF21849.1"/>
    <property type="molecule type" value="Genomic_DNA"/>
</dbReference>
<evidence type="ECO:0000313" key="8">
    <source>
        <dbReference type="EMBL" id="PWF21849.1"/>
    </source>
</evidence>
<dbReference type="Gene3D" id="2.30.30.100">
    <property type="match status" value="1"/>
</dbReference>
<dbReference type="Gene3D" id="3.30.930.10">
    <property type="entry name" value="Bira Bifunctional Protein, Domain 2"/>
    <property type="match status" value="1"/>
</dbReference>
<dbReference type="InterPro" id="IPR003142">
    <property type="entry name" value="BPL_C"/>
</dbReference>
<name>A0A2V1JZ08_9BURK</name>
<protein>
    <recommendedName>
        <fullName evidence="5">biotin--[biotin carboxyl-carrier protein] ligase</fullName>
        <ecNumber evidence="5">6.3.4.15</ecNumber>
    </recommendedName>
</protein>
<dbReference type="Proteomes" id="UP000245212">
    <property type="component" value="Unassembled WGS sequence"/>
</dbReference>
<dbReference type="SUPFAM" id="SSF55681">
    <property type="entry name" value="Class II aaRS and biotin synthetases"/>
    <property type="match status" value="1"/>
</dbReference>
<gene>
    <name evidence="8" type="ORF">DD235_13710</name>
</gene>
<keyword evidence="2" id="KW-0547">Nucleotide-binding</keyword>
<proteinExistence type="predicted"/>
<accession>A0A2V1JZ08</accession>